<dbReference type="InterPro" id="IPR002035">
    <property type="entry name" value="VWF_A"/>
</dbReference>
<dbReference type="PANTHER" id="PTHR10579">
    <property type="entry name" value="CALCIUM-ACTIVATED CHLORIDE CHANNEL REGULATOR"/>
    <property type="match status" value="1"/>
</dbReference>
<feature type="chain" id="PRO_5040303185" evidence="2">
    <location>
        <begin position="28"/>
        <end position="1028"/>
    </location>
</feature>
<keyword evidence="1" id="KW-0812">Transmembrane</keyword>
<feature type="signal peptide" evidence="2">
    <location>
        <begin position="1"/>
        <end position="27"/>
    </location>
</feature>
<gene>
    <name evidence="4" type="ORF">HOLleu_24810</name>
</gene>
<dbReference type="InterPro" id="IPR051266">
    <property type="entry name" value="CLCR"/>
</dbReference>
<dbReference type="PANTHER" id="PTHR10579:SF177">
    <property type="entry name" value="CALCIUM-ACTIVATED CHLORIDE CHANNEL REGULATOR 4-LIKE PROTEIN"/>
    <property type="match status" value="1"/>
</dbReference>
<keyword evidence="1" id="KW-1133">Transmembrane helix</keyword>
<dbReference type="PROSITE" id="PS50234">
    <property type="entry name" value="VWFA"/>
    <property type="match status" value="1"/>
</dbReference>
<dbReference type="Gene3D" id="3.40.50.410">
    <property type="entry name" value="von Willebrand factor, type A domain"/>
    <property type="match status" value="1"/>
</dbReference>
<keyword evidence="2" id="KW-0732">Signal</keyword>
<dbReference type="InterPro" id="IPR036465">
    <property type="entry name" value="vWFA_dom_sf"/>
</dbReference>
<sequence length="1028" mass="114229">MTRYTTTFGHVYVLFLILLIHLHRTGGQISYQEPFYKGATEAKLSDGGYEGVVVAISPQVPEDEQLITRITEVFTDFSDYLYEVSRQRTYLKEVRILIPTTWAEDPNYESAVSERFEESDIRIDFPPEEGNLPNKNLPYTNKPTFCGSQGFYIHLTPEYLQNKNTALLYGSYKKVLAHEWAHYRWGVFDEYPRPLSDDPHFYQASSGSIEGVRCTTTITGQQRTPDGDRCEIPPDGIPADNCRFFDDRKSTPETASLMYKQFLDQITEYCDDDESNGGKAQVRHNAEAPNHHNIQCAGRSVWQVMKAHSDFSTPNRVVRNRGTNFVKVRQRPSRYVLVIDTSASMTYRLRVLRQACYIFIYQVLLNGESLAIVEFNDDAAVLQELTVVTDTNRQSMVLNLPFSAQKSTSIGAGVLEALSVLDRNNELESLGGRLIVLTDGQQTRTPHIADVINQTDNVLIHTIAIGDDVAEDLETLANRAGGKQFLHQDASTALFDIFSQFGVESRGANSEELVSRYLPEFAPGQTETINFVRDNTLRGRIVIYLGVLSSTDNTTFGGRDALDVHLASPSQVRTPGVFNTLVSMYIISTESLEDGVWTLNVTNMDIINLNVSILVLAETEERLESLPITSTGLWAAADINPPQVQTAYLTLARGYNPVIDPEVNAVVETPMGVQNIKLFDDGIGEDITKGDGIYSGFFTRFTAPGRYNVQFSVRGSGRIVKGARVGIGAAVDPDLGDSEWDVLYEDAGDVQRTITGGSFTCNNQRTCRAINNYGPYRVTNLAVRNIDRDNRTFDLVFFAPGADLMDGTATRYDIRFSTNFNSFLQKFTSGEPIGMVENSIRPYILQGNLSQPLKARSEETFSIMLPASEEQIVYFFALTAADEQSLESPMSNVVSVSAKGGTFPPPPPPIVPTTASAIVQATEQPDDSFLLPIVGAALLLLLLLLLILLLLLLLLRQKKKEKEQDNKEFAIKQEENILGSGIVNSNTIRESNDRYNTEQGEDVTRSSALLTNDGHSHAHHQGQGDLGI</sequence>
<dbReference type="Pfam" id="PF08434">
    <property type="entry name" value="CLCA"/>
    <property type="match status" value="1"/>
</dbReference>
<accession>A0A9Q1BRL2</accession>
<dbReference type="EMBL" id="JAIZAY010000012">
    <property type="protein sequence ID" value="KAJ8031577.1"/>
    <property type="molecule type" value="Genomic_DNA"/>
</dbReference>
<feature type="domain" description="VWFA" evidence="3">
    <location>
        <begin position="334"/>
        <end position="501"/>
    </location>
</feature>
<dbReference type="InterPro" id="IPR013642">
    <property type="entry name" value="CLCA_N"/>
</dbReference>
<name>A0A9Q1BRL2_HOLLE</name>
<evidence type="ECO:0000256" key="1">
    <source>
        <dbReference type="SAM" id="Phobius"/>
    </source>
</evidence>
<dbReference type="Proteomes" id="UP001152320">
    <property type="component" value="Chromosome 12"/>
</dbReference>
<dbReference type="SUPFAM" id="SSF53300">
    <property type="entry name" value="vWA-like"/>
    <property type="match status" value="1"/>
</dbReference>
<evidence type="ECO:0000259" key="3">
    <source>
        <dbReference type="PROSITE" id="PS50234"/>
    </source>
</evidence>
<keyword evidence="1" id="KW-0472">Membrane</keyword>
<feature type="transmembrane region" description="Helical" evidence="1">
    <location>
        <begin position="929"/>
        <end position="955"/>
    </location>
</feature>
<dbReference type="SMART" id="SM00327">
    <property type="entry name" value="VWA"/>
    <property type="match status" value="1"/>
</dbReference>
<dbReference type="Pfam" id="PF00092">
    <property type="entry name" value="VWA"/>
    <property type="match status" value="1"/>
</dbReference>
<comment type="caution">
    <text evidence="4">The sequence shown here is derived from an EMBL/GenBank/DDBJ whole genome shotgun (WGS) entry which is preliminary data.</text>
</comment>
<organism evidence="4 5">
    <name type="scientific">Holothuria leucospilota</name>
    <name type="common">Black long sea cucumber</name>
    <name type="synonym">Mertensiothuria leucospilota</name>
    <dbReference type="NCBI Taxonomy" id="206669"/>
    <lineage>
        <taxon>Eukaryota</taxon>
        <taxon>Metazoa</taxon>
        <taxon>Echinodermata</taxon>
        <taxon>Eleutherozoa</taxon>
        <taxon>Echinozoa</taxon>
        <taxon>Holothuroidea</taxon>
        <taxon>Aspidochirotacea</taxon>
        <taxon>Aspidochirotida</taxon>
        <taxon>Holothuriidae</taxon>
        <taxon>Holothuria</taxon>
    </lineage>
</organism>
<proteinExistence type="predicted"/>
<dbReference type="AlphaFoldDB" id="A0A9Q1BRL2"/>
<reference evidence="4" key="1">
    <citation type="submission" date="2021-10" db="EMBL/GenBank/DDBJ databases">
        <title>Tropical sea cucumber genome reveals ecological adaptation and Cuvierian tubules defense mechanism.</title>
        <authorList>
            <person name="Chen T."/>
        </authorList>
    </citation>
    <scope>NUCLEOTIDE SEQUENCE</scope>
    <source>
        <strain evidence="4">Nanhai2018</strain>
        <tissue evidence="4">Muscle</tissue>
    </source>
</reference>
<keyword evidence="5" id="KW-1185">Reference proteome</keyword>
<evidence type="ECO:0000313" key="5">
    <source>
        <dbReference type="Proteomes" id="UP001152320"/>
    </source>
</evidence>
<dbReference type="OrthoDB" id="10021899at2759"/>
<dbReference type="CDD" id="cd00198">
    <property type="entry name" value="vWFA"/>
    <property type="match status" value="1"/>
</dbReference>
<evidence type="ECO:0000313" key="4">
    <source>
        <dbReference type="EMBL" id="KAJ8031577.1"/>
    </source>
</evidence>
<protein>
    <submittedName>
        <fullName evidence="4">Calcium-activated chloride channel regulator 4A</fullName>
    </submittedName>
</protein>
<evidence type="ECO:0000256" key="2">
    <source>
        <dbReference type="SAM" id="SignalP"/>
    </source>
</evidence>
<dbReference type="NCBIfam" id="NF041940">
    <property type="entry name" value="choice_anch_X"/>
    <property type="match status" value="1"/>
</dbReference>